<dbReference type="Proteomes" id="UP000288216">
    <property type="component" value="Unassembled WGS sequence"/>
</dbReference>
<proteinExistence type="predicted"/>
<evidence type="ECO:0000313" key="2">
    <source>
        <dbReference type="Proteomes" id="UP000288216"/>
    </source>
</evidence>
<evidence type="ECO:0000313" key="1">
    <source>
        <dbReference type="EMBL" id="GCB78900.1"/>
    </source>
</evidence>
<dbReference type="STRING" id="75743.A0A401Q0N4"/>
<gene>
    <name evidence="1" type="ORF">scyTo_0015899</name>
</gene>
<sequence length="141" mass="16021">MDGMQKVPQQGGKLKSAIASMTQQKDVSRNLTLATLVKFYFAALQSRFDPMLSCIEATVPLFMMASKTKSRKLKPLDSNVILGAISPANQYLVRLIEDKKELSFKKPTLERMNLVFQVLEDLLPHMGIFTRVLKLIRDELY</sequence>
<keyword evidence="2" id="KW-1185">Reference proteome</keyword>
<dbReference type="AlphaFoldDB" id="A0A401Q0N4"/>
<name>A0A401Q0N4_SCYTO</name>
<accession>A0A401Q0N4</accession>
<feature type="non-terminal residue" evidence="1">
    <location>
        <position position="141"/>
    </location>
</feature>
<dbReference type="EMBL" id="BFAA01009256">
    <property type="protein sequence ID" value="GCB78900.1"/>
    <property type="molecule type" value="Genomic_DNA"/>
</dbReference>
<comment type="caution">
    <text evidence="1">The sequence shown here is derived from an EMBL/GenBank/DDBJ whole genome shotgun (WGS) entry which is preliminary data.</text>
</comment>
<reference evidence="1 2" key="1">
    <citation type="journal article" date="2018" name="Nat. Ecol. Evol.">
        <title>Shark genomes provide insights into elasmobranch evolution and the origin of vertebrates.</title>
        <authorList>
            <person name="Hara Y"/>
            <person name="Yamaguchi K"/>
            <person name="Onimaru K"/>
            <person name="Kadota M"/>
            <person name="Koyanagi M"/>
            <person name="Keeley SD"/>
            <person name="Tatsumi K"/>
            <person name="Tanaka K"/>
            <person name="Motone F"/>
            <person name="Kageyama Y"/>
            <person name="Nozu R"/>
            <person name="Adachi N"/>
            <person name="Nishimura O"/>
            <person name="Nakagawa R"/>
            <person name="Tanegashima C"/>
            <person name="Kiyatake I"/>
            <person name="Matsumoto R"/>
            <person name="Murakumo K"/>
            <person name="Nishida K"/>
            <person name="Terakita A"/>
            <person name="Kuratani S"/>
            <person name="Sato K"/>
            <person name="Hyodo S Kuraku.S."/>
        </authorList>
    </citation>
    <scope>NUCLEOTIDE SEQUENCE [LARGE SCALE GENOMIC DNA]</scope>
</reference>
<organism evidence="1 2">
    <name type="scientific">Scyliorhinus torazame</name>
    <name type="common">Cloudy catshark</name>
    <name type="synonym">Catulus torazame</name>
    <dbReference type="NCBI Taxonomy" id="75743"/>
    <lineage>
        <taxon>Eukaryota</taxon>
        <taxon>Metazoa</taxon>
        <taxon>Chordata</taxon>
        <taxon>Craniata</taxon>
        <taxon>Vertebrata</taxon>
        <taxon>Chondrichthyes</taxon>
        <taxon>Elasmobranchii</taxon>
        <taxon>Galeomorphii</taxon>
        <taxon>Galeoidea</taxon>
        <taxon>Carcharhiniformes</taxon>
        <taxon>Scyliorhinidae</taxon>
        <taxon>Scyliorhinus</taxon>
    </lineage>
</organism>
<dbReference type="OrthoDB" id="2142729at2759"/>
<protein>
    <submittedName>
        <fullName evidence="1">Uncharacterized protein</fullName>
    </submittedName>
</protein>